<organism evidence="1 2">
    <name type="scientific">Papaver somniferum</name>
    <name type="common">Opium poppy</name>
    <dbReference type="NCBI Taxonomy" id="3469"/>
    <lineage>
        <taxon>Eukaryota</taxon>
        <taxon>Viridiplantae</taxon>
        <taxon>Streptophyta</taxon>
        <taxon>Embryophyta</taxon>
        <taxon>Tracheophyta</taxon>
        <taxon>Spermatophyta</taxon>
        <taxon>Magnoliopsida</taxon>
        <taxon>Ranunculales</taxon>
        <taxon>Papaveraceae</taxon>
        <taxon>Papaveroideae</taxon>
        <taxon>Papaver</taxon>
    </lineage>
</organism>
<dbReference type="Proteomes" id="UP000316621">
    <property type="component" value="Chromosome 2"/>
</dbReference>
<protein>
    <submittedName>
        <fullName evidence="1">Uncharacterized protein</fullName>
    </submittedName>
</protein>
<dbReference type="AlphaFoldDB" id="A0A4Y7IUT8"/>
<evidence type="ECO:0000313" key="2">
    <source>
        <dbReference type="Proteomes" id="UP000316621"/>
    </source>
</evidence>
<reference evidence="1 2" key="1">
    <citation type="journal article" date="2018" name="Science">
        <title>The opium poppy genome and morphinan production.</title>
        <authorList>
            <person name="Guo L."/>
            <person name="Winzer T."/>
            <person name="Yang X."/>
            <person name="Li Y."/>
            <person name="Ning Z."/>
            <person name="He Z."/>
            <person name="Teodor R."/>
            <person name="Lu Y."/>
            <person name="Bowser T.A."/>
            <person name="Graham I.A."/>
            <person name="Ye K."/>
        </authorList>
    </citation>
    <scope>NUCLEOTIDE SEQUENCE [LARGE SCALE GENOMIC DNA]</scope>
    <source>
        <strain evidence="2">cv. HN1</strain>
        <tissue evidence="1">Leaves</tissue>
    </source>
</reference>
<sequence>MELKVEALNLEAESATLEARSKLGNVWFPTLWNFMVGSLLPSLGASRFSPLPSVRLSTMA</sequence>
<name>A0A4Y7IUT8_PAPSO</name>
<evidence type="ECO:0000313" key="1">
    <source>
        <dbReference type="EMBL" id="RZC51550.1"/>
    </source>
</evidence>
<accession>A0A4Y7IUT8</accession>
<keyword evidence="2" id="KW-1185">Reference proteome</keyword>
<proteinExistence type="predicted"/>
<gene>
    <name evidence="1" type="ORF">C5167_019972</name>
</gene>
<dbReference type="EMBL" id="CM010716">
    <property type="protein sequence ID" value="RZC51550.1"/>
    <property type="molecule type" value="Genomic_DNA"/>
</dbReference>
<dbReference type="Gramene" id="RZC51550">
    <property type="protein sequence ID" value="RZC51550"/>
    <property type="gene ID" value="C5167_019972"/>
</dbReference>